<dbReference type="OrthoDB" id="211869at2157"/>
<dbReference type="eggNOG" id="arCOG03104">
    <property type="taxonomic scope" value="Archaea"/>
</dbReference>
<dbReference type="InterPro" id="IPR043901">
    <property type="entry name" value="DUF5787"/>
</dbReference>
<dbReference type="AlphaFoldDB" id="U3A7J6"/>
<keyword evidence="3" id="KW-1185">Reference proteome</keyword>
<dbReference type="Pfam" id="PF19100">
    <property type="entry name" value="DUF5787"/>
    <property type="match status" value="1"/>
</dbReference>
<dbReference type="EMBL" id="BATA01000085">
    <property type="protein sequence ID" value="GAD53659.1"/>
    <property type="molecule type" value="Genomic_DNA"/>
</dbReference>
<gene>
    <name evidence="2" type="ORF">MBEHAL_2419</name>
</gene>
<reference evidence="2 3" key="1">
    <citation type="submission" date="2013-09" db="EMBL/GenBank/DDBJ databases">
        <title>Whole genome sequencing of Halarchaeum acidiphilum strain MH1-52-1.</title>
        <authorList>
            <person name="Shimane Y."/>
            <person name="Minegishi H."/>
            <person name="Nishi S."/>
            <person name="Echigo A."/>
            <person name="Shuto A."/>
            <person name="Konishi M."/>
            <person name="Ito T."/>
            <person name="Ohkuma M."/>
            <person name="Ohta Y."/>
            <person name="Nagano Y."/>
            <person name="Tsubouchi T."/>
            <person name="Mori K."/>
            <person name="Usui K."/>
            <person name="Kamekura M."/>
            <person name="Usami R."/>
            <person name="Takaki Y."/>
            <person name="Hatada Y."/>
        </authorList>
    </citation>
    <scope>NUCLEOTIDE SEQUENCE [LARGE SCALE GENOMIC DNA]</scope>
    <source>
        <strain evidence="2 3">JCM 16109</strain>
    </source>
</reference>
<feature type="region of interest" description="Disordered" evidence="1">
    <location>
        <begin position="283"/>
        <end position="322"/>
    </location>
</feature>
<evidence type="ECO:0000313" key="3">
    <source>
        <dbReference type="Proteomes" id="UP000016986"/>
    </source>
</evidence>
<proteinExistence type="predicted"/>
<evidence type="ECO:0000256" key="1">
    <source>
        <dbReference type="SAM" id="MobiDB-lite"/>
    </source>
</evidence>
<name>U3A7J6_9EURY</name>
<protein>
    <submittedName>
        <fullName evidence="2">Uncharacterized protein</fullName>
    </submittedName>
</protein>
<organism evidence="2 3">
    <name type="scientific">Halarchaeum acidiphilum MH1-52-1</name>
    <dbReference type="NCBI Taxonomy" id="1261545"/>
    <lineage>
        <taxon>Archaea</taxon>
        <taxon>Methanobacteriati</taxon>
        <taxon>Methanobacteriota</taxon>
        <taxon>Stenosarchaea group</taxon>
        <taxon>Halobacteria</taxon>
        <taxon>Halobacteriales</taxon>
        <taxon>Halobacteriaceae</taxon>
    </lineage>
</organism>
<accession>U3A7J6</accession>
<comment type="caution">
    <text evidence="2">The sequence shown here is derived from an EMBL/GenBank/DDBJ whole genome shotgun (WGS) entry which is preliminary data.</text>
</comment>
<dbReference type="Proteomes" id="UP000016986">
    <property type="component" value="Unassembled WGS sequence"/>
</dbReference>
<dbReference type="RefSeq" id="WP_021780710.1">
    <property type="nucleotide sequence ID" value="NZ_BATA01000085.1"/>
</dbReference>
<evidence type="ECO:0000313" key="2">
    <source>
        <dbReference type="EMBL" id="GAD53659.1"/>
    </source>
</evidence>
<sequence>MREFAFELRLCARLEREYPIVARQLGTSVRAAGGRIVDVVCLTRGPEFDARVALTPETIPAAVVEADVGVGRWRRVTDVFDAAPARARDLADRGVAAGFLERERKNGHAVVSRSARYPDWIGDVVGIENKPDLASPGDLMSQVRHDVSLGVLDFAILATESYVTRAHLNRLPPEIGVWRVDFDAGDPIEVVREPERLDSSGWGIEPGERRPGRCDVAPVAPAEKARQRLRVAERAYGKGWRTDGLPACANATRGCEAGVDSLPFCEYEGRLVDAASECGPDCPGYVPGDAPATDPDAERAARSAWEPNASSARRQSGLDRWS</sequence>